<evidence type="ECO:0000256" key="3">
    <source>
        <dbReference type="ARBA" id="ARBA00023082"/>
    </source>
</evidence>
<name>A0A2T0SXS9_9PSEU</name>
<proteinExistence type="inferred from homology"/>
<dbReference type="InterPro" id="IPR036388">
    <property type="entry name" value="WH-like_DNA-bd_sf"/>
</dbReference>
<keyword evidence="2" id="KW-0805">Transcription regulation</keyword>
<dbReference type="InterPro" id="IPR013325">
    <property type="entry name" value="RNA_pol_sigma_r2"/>
</dbReference>
<dbReference type="GO" id="GO:0006352">
    <property type="term" value="P:DNA-templated transcription initiation"/>
    <property type="evidence" value="ECO:0007669"/>
    <property type="project" value="InterPro"/>
</dbReference>
<feature type="domain" description="RNA polymerase sigma factor 70 region 4 type 2" evidence="6">
    <location>
        <begin position="91"/>
        <end position="142"/>
    </location>
</feature>
<dbReference type="PANTHER" id="PTHR47756:SF2">
    <property type="entry name" value="BLL6612 PROTEIN"/>
    <property type="match status" value="1"/>
</dbReference>
<evidence type="ECO:0000259" key="7">
    <source>
        <dbReference type="Pfam" id="PF20239"/>
    </source>
</evidence>
<dbReference type="EMBL" id="PVTF01000009">
    <property type="protein sequence ID" value="PRY38215.1"/>
    <property type="molecule type" value="Genomic_DNA"/>
</dbReference>
<gene>
    <name evidence="8" type="ORF">CLV43_109436</name>
</gene>
<dbReference type="Gene3D" id="1.10.1740.10">
    <property type="match status" value="1"/>
</dbReference>
<dbReference type="AlphaFoldDB" id="A0A2T0SXS9"/>
<dbReference type="SUPFAM" id="SSF88659">
    <property type="entry name" value="Sigma3 and sigma4 domains of RNA polymerase sigma factors"/>
    <property type="match status" value="1"/>
</dbReference>
<dbReference type="InterPro" id="IPR013324">
    <property type="entry name" value="RNA_pol_sigma_r3/r4-like"/>
</dbReference>
<dbReference type="NCBIfam" id="TIGR02937">
    <property type="entry name" value="sigma70-ECF"/>
    <property type="match status" value="1"/>
</dbReference>
<evidence type="ECO:0000259" key="5">
    <source>
        <dbReference type="Pfam" id="PF04542"/>
    </source>
</evidence>
<evidence type="ECO:0000259" key="6">
    <source>
        <dbReference type="Pfam" id="PF08281"/>
    </source>
</evidence>
<organism evidence="8 9">
    <name type="scientific">Umezawaea tangerina</name>
    <dbReference type="NCBI Taxonomy" id="84725"/>
    <lineage>
        <taxon>Bacteria</taxon>
        <taxon>Bacillati</taxon>
        <taxon>Actinomycetota</taxon>
        <taxon>Actinomycetes</taxon>
        <taxon>Pseudonocardiales</taxon>
        <taxon>Pseudonocardiaceae</taxon>
        <taxon>Umezawaea</taxon>
    </lineage>
</organism>
<protein>
    <submittedName>
        <fullName evidence="8">RNA polymerase ECF family sigma subunit</fullName>
    </submittedName>
</protein>
<evidence type="ECO:0000256" key="1">
    <source>
        <dbReference type="ARBA" id="ARBA00010641"/>
    </source>
</evidence>
<keyword evidence="3" id="KW-0731">Sigma factor</keyword>
<dbReference type="Pfam" id="PF08281">
    <property type="entry name" value="Sigma70_r4_2"/>
    <property type="match status" value="1"/>
</dbReference>
<dbReference type="Gene3D" id="1.10.10.10">
    <property type="entry name" value="Winged helix-like DNA-binding domain superfamily/Winged helix DNA-binding domain"/>
    <property type="match status" value="1"/>
</dbReference>
<dbReference type="GO" id="GO:0016987">
    <property type="term" value="F:sigma factor activity"/>
    <property type="evidence" value="ECO:0007669"/>
    <property type="project" value="UniProtKB-KW"/>
</dbReference>
<dbReference type="Pfam" id="PF04542">
    <property type="entry name" value="Sigma70_r2"/>
    <property type="match status" value="1"/>
</dbReference>
<feature type="domain" description="RNA polymerase sigma-70 region 2" evidence="5">
    <location>
        <begin position="4"/>
        <end position="59"/>
    </location>
</feature>
<keyword evidence="9" id="KW-1185">Reference proteome</keyword>
<dbReference type="InterPro" id="IPR007627">
    <property type="entry name" value="RNA_pol_sigma70_r2"/>
</dbReference>
<feature type="domain" description="DUF6596" evidence="7">
    <location>
        <begin position="160"/>
        <end position="256"/>
    </location>
</feature>
<dbReference type="GO" id="GO:0003677">
    <property type="term" value="F:DNA binding"/>
    <property type="evidence" value="ECO:0007669"/>
    <property type="project" value="InterPro"/>
</dbReference>
<dbReference type="SUPFAM" id="SSF88946">
    <property type="entry name" value="Sigma2 domain of RNA polymerase sigma factors"/>
    <property type="match status" value="1"/>
</dbReference>
<reference evidence="8 9" key="1">
    <citation type="submission" date="2018-03" db="EMBL/GenBank/DDBJ databases">
        <title>Genomic Encyclopedia of Archaeal and Bacterial Type Strains, Phase II (KMG-II): from individual species to whole genera.</title>
        <authorList>
            <person name="Goeker M."/>
        </authorList>
    </citation>
    <scope>NUCLEOTIDE SEQUENCE [LARGE SCALE GENOMIC DNA]</scope>
    <source>
        <strain evidence="8 9">DSM 44720</strain>
    </source>
</reference>
<dbReference type="InterPro" id="IPR013249">
    <property type="entry name" value="RNA_pol_sigma70_r4_t2"/>
</dbReference>
<dbReference type="PANTHER" id="PTHR47756">
    <property type="entry name" value="BLL6612 PROTEIN-RELATED"/>
    <property type="match status" value="1"/>
</dbReference>
<evidence type="ECO:0000256" key="4">
    <source>
        <dbReference type="ARBA" id="ARBA00023163"/>
    </source>
</evidence>
<evidence type="ECO:0000313" key="8">
    <source>
        <dbReference type="EMBL" id="PRY38215.1"/>
    </source>
</evidence>
<dbReference type="Pfam" id="PF20239">
    <property type="entry name" value="DUF6596"/>
    <property type="match status" value="1"/>
</dbReference>
<keyword evidence="4" id="KW-0804">Transcription</keyword>
<comment type="similarity">
    <text evidence="1">Belongs to the sigma-70 factor family. ECF subfamily.</text>
</comment>
<dbReference type="Proteomes" id="UP000239494">
    <property type="component" value="Unassembled WGS sequence"/>
</dbReference>
<dbReference type="InterPro" id="IPR014284">
    <property type="entry name" value="RNA_pol_sigma-70_dom"/>
</dbReference>
<sequence>MVATLIRMTGDWDLAEECAQDAFATALERWPSEGVPRRPGAWLTTTARNRALDRLRRKANEAVKLREVAVVAPGPEEDDPSGVPDDRLRLIFTCCHPALALEAQVALTLRTLVGLTTVEIARAFLVPEATMAQRLVRAKRKIRNAGIPYRVPPAHVLPDRVQGVLATLYLLFNEGYSGQARHELCAEAIRVTRVLAHLMPDEPEVLGLLALLLLHDARRATRTDAAGDLVVLAEQDRTRWDRGEVDEGLALLDAAMRRREPGPYQVQAAIAACHASAVQADDTDWDQIAALYGSLTRFVRSPVVELNRAVAVAMAQGPAAGLELVEALADTGQLTDYHLLPATRADLLRRLDRRAEAATAYREALALATSDAERRFLSRRVEEMG</sequence>
<accession>A0A2T0SXS9</accession>
<evidence type="ECO:0000313" key="9">
    <source>
        <dbReference type="Proteomes" id="UP000239494"/>
    </source>
</evidence>
<comment type="caution">
    <text evidence="8">The sequence shown here is derived from an EMBL/GenBank/DDBJ whole genome shotgun (WGS) entry which is preliminary data.</text>
</comment>
<dbReference type="InterPro" id="IPR046531">
    <property type="entry name" value="DUF6596"/>
</dbReference>
<evidence type="ECO:0000256" key="2">
    <source>
        <dbReference type="ARBA" id="ARBA00023015"/>
    </source>
</evidence>